<evidence type="ECO:0000259" key="6">
    <source>
        <dbReference type="PROSITE" id="PS50977"/>
    </source>
</evidence>
<dbReference type="InterPro" id="IPR050109">
    <property type="entry name" value="HTH-type_TetR-like_transc_reg"/>
</dbReference>
<comment type="caution">
    <text evidence="7">The sequence shown here is derived from an EMBL/GenBank/DDBJ whole genome shotgun (WGS) entry which is preliminary data.</text>
</comment>
<accession>A0A366INS8</accession>
<dbReference type="PROSITE" id="PS50977">
    <property type="entry name" value="HTH_TETR_2"/>
    <property type="match status" value="1"/>
</dbReference>
<dbReference type="Proteomes" id="UP000253509">
    <property type="component" value="Unassembled WGS sequence"/>
</dbReference>
<evidence type="ECO:0000256" key="5">
    <source>
        <dbReference type="PROSITE-ProRule" id="PRU00335"/>
    </source>
</evidence>
<dbReference type="InterPro" id="IPR036271">
    <property type="entry name" value="Tet_transcr_reg_TetR-rel_C_sf"/>
</dbReference>
<dbReference type="Pfam" id="PF00440">
    <property type="entry name" value="TetR_N"/>
    <property type="match status" value="1"/>
</dbReference>
<evidence type="ECO:0000313" key="8">
    <source>
        <dbReference type="Proteomes" id="UP000253509"/>
    </source>
</evidence>
<name>A0A366INS8_9MICO</name>
<evidence type="ECO:0000256" key="3">
    <source>
        <dbReference type="ARBA" id="ARBA00023125"/>
    </source>
</evidence>
<keyword evidence="1" id="KW-0678">Repressor</keyword>
<dbReference type="AlphaFoldDB" id="A0A366INS8"/>
<dbReference type="EMBL" id="QNSB01000001">
    <property type="protein sequence ID" value="RBP74718.1"/>
    <property type="molecule type" value="Genomic_DNA"/>
</dbReference>
<keyword evidence="2" id="KW-0805">Transcription regulation</keyword>
<dbReference type="GO" id="GO:0003700">
    <property type="term" value="F:DNA-binding transcription factor activity"/>
    <property type="evidence" value="ECO:0007669"/>
    <property type="project" value="TreeGrafter"/>
</dbReference>
<dbReference type="InterPro" id="IPR039538">
    <property type="entry name" value="BetI_C"/>
</dbReference>
<keyword evidence="3 5" id="KW-0238">DNA-binding</keyword>
<evidence type="ECO:0000256" key="4">
    <source>
        <dbReference type="ARBA" id="ARBA00023163"/>
    </source>
</evidence>
<evidence type="ECO:0000313" key="7">
    <source>
        <dbReference type="EMBL" id="RBP74718.1"/>
    </source>
</evidence>
<dbReference type="RefSeq" id="WP_113902755.1">
    <property type="nucleotide sequence ID" value="NZ_QNSB01000001.1"/>
</dbReference>
<dbReference type="GO" id="GO:0000976">
    <property type="term" value="F:transcription cis-regulatory region binding"/>
    <property type="evidence" value="ECO:0007669"/>
    <property type="project" value="TreeGrafter"/>
</dbReference>
<dbReference type="PANTHER" id="PTHR30055">
    <property type="entry name" value="HTH-TYPE TRANSCRIPTIONAL REGULATOR RUTR"/>
    <property type="match status" value="1"/>
</dbReference>
<dbReference type="InterPro" id="IPR009057">
    <property type="entry name" value="Homeodomain-like_sf"/>
</dbReference>
<proteinExistence type="predicted"/>
<evidence type="ECO:0000256" key="1">
    <source>
        <dbReference type="ARBA" id="ARBA00022491"/>
    </source>
</evidence>
<dbReference type="Gene3D" id="1.10.357.10">
    <property type="entry name" value="Tetracycline Repressor, domain 2"/>
    <property type="match status" value="1"/>
</dbReference>
<gene>
    <name evidence="7" type="ORF">DFO65_101444</name>
</gene>
<dbReference type="InterPro" id="IPR001647">
    <property type="entry name" value="HTH_TetR"/>
</dbReference>
<keyword evidence="8" id="KW-1185">Reference proteome</keyword>
<dbReference type="PANTHER" id="PTHR30055:SF234">
    <property type="entry name" value="HTH-TYPE TRANSCRIPTIONAL REGULATOR BETI"/>
    <property type="match status" value="1"/>
</dbReference>
<reference evidence="7 8" key="1">
    <citation type="submission" date="2018-06" db="EMBL/GenBank/DDBJ databases">
        <title>Freshwater and sediment microbial communities from various areas in North America, analyzing microbe dynamics in response to fracking.</title>
        <authorList>
            <person name="Lamendella R."/>
        </authorList>
    </citation>
    <scope>NUCLEOTIDE SEQUENCE [LARGE SCALE GENOMIC DNA]</scope>
    <source>
        <strain evidence="7 8">3b_TX</strain>
    </source>
</reference>
<feature type="domain" description="HTH tetR-type" evidence="6">
    <location>
        <begin position="13"/>
        <end position="73"/>
    </location>
</feature>
<protein>
    <submittedName>
        <fullName evidence="7">TetR family transcriptional regulator</fullName>
    </submittedName>
</protein>
<dbReference type="Pfam" id="PF13977">
    <property type="entry name" value="TetR_C_6"/>
    <property type="match status" value="1"/>
</dbReference>
<evidence type="ECO:0000256" key="2">
    <source>
        <dbReference type="ARBA" id="ARBA00023015"/>
    </source>
</evidence>
<dbReference type="SUPFAM" id="SSF46689">
    <property type="entry name" value="Homeodomain-like"/>
    <property type="match status" value="1"/>
</dbReference>
<feature type="DNA-binding region" description="H-T-H motif" evidence="5">
    <location>
        <begin position="36"/>
        <end position="55"/>
    </location>
</feature>
<sequence length="205" mass="21845">MSPRPQLPPEEIAARRAAILASAIDRIAESGLESVRIKDVAAGAEVSVGSVQYYFATREDLLVAALSAHSRSVVEAIAALAHAQGSAWERLRETFRAVPAVGSHERRSVIWVELVVAARRSAYLRTTVAEVFAHWRDHLTGLIVAGIDDGSLTPRLNVETIVDTLIAQIDGFDLALASGRVDLDPGRVAASLEATAAALLGVRAH</sequence>
<keyword evidence="4" id="KW-0804">Transcription</keyword>
<dbReference type="SUPFAM" id="SSF48498">
    <property type="entry name" value="Tetracyclin repressor-like, C-terminal domain"/>
    <property type="match status" value="1"/>
</dbReference>
<organism evidence="7 8">
    <name type="scientific">Brevibacterium celere</name>
    <dbReference type="NCBI Taxonomy" id="225845"/>
    <lineage>
        <taxon>Bacteria</taxon>
        <taxon>Bacillati</taxon>
        <taxon>Actinomycetota</taxon>
        <taxon>Actinomycetes</taxon>
        <taxon>Micrococcales</taxon>
        <taxon>Brevibacteriaceae</taxon>
        <taxon>Brevibacterium</taxon>
    </lineage>
</organism>